<feature type="region of interest" description="Disordered" evidence="1">
    <location>
        <begin position="143"/>
        <end position="169"/>
    </location>
</feature>
<keyword evidence="2" id="KW-0812">Transmembrane</keyword>
<accession>A0A7W3V246</accession>
<sequence length="301" mass="32820">MTNTERSSTLGIHFFYVALMLGLCIVLLATFNWTRLQGFTEYLSVAATVTSLVLGILAIIYGFVSSGTISQSLGSVESSASKFTQIAAELRAVLEAGQRAQARAEERTSQLHGLIDDMRTGLSSLSDTTERIETSLETIPERINNSKSLAPTDAAPPADPPVTAETEDRWNESELKSFVRRSSPIGRVALHAILVAAKRSKYVDFSALVEPRLYTYVYGFLIATTSCRVLELEYPGEDQNMKAVRLKLPNAALEAVLEDIWATRADSKSKPWKKIAAKYGPKIEDALVDGGETPDNGGDVI</sequence>
<feature type="transmembrane region" description="Helical" evidence="2">
    <location>
        <begin position="12"/>
        <end position="31"/>
    </location>
</feature>
<reference evidence="3 4" key="1">
    <citation type="submission" date="2020-08" db="EMBL/GenBank/DDBJ databases">
        <title>Stenotrophomonas sp. W1S232.</title>
        <authorList>
            <person name="Deng Y."/>
        </authorList>
    </citation>
    <scope>NUCLEOTIDE SEQUENCE [LARGE SCALE GENOMIC DNA]</scope>
    <source>
        <strain evidence="3 4">W1S232</strain>
    </source>
</reference>
<dbReference type="AlphaFoldDB" id="A0A7W3V246"/>
<dbReference type="RefSeq" id="WP_182623013.1">
    <property type="nucleotide sequence ID" value="NZ_JACIUV010000007.1"/>
</dbReference>
<evidence type="ECO:0000256" key="1">
    <source>
        <dbReference type="SAM" id="MobiDB-lite"/>
    </source>
</evidence>
<proteinExistence type="predicted"/>
<feature type="compositionally biased region" description="Low complexity" evidence="1">
    <location>
        <begin position="150"/>
        <end position="164"/>
    </location>
</feature>
<evidence type="ECO:0000256" key="2">
    <source>
        <dbReference type="SAM" id="Phobius"/>
    </source>
</evidence>
<name>A0A7W3V246_9GAMM</name>
<keyword evidence="2" id="KW-1133">Transmembrane helix</keyword>
<dbReference type="Proteomes" id="UP000550609">
    <property type="component" value="Unassembled WGS sequence"/>
</dbReference>
<evidence type="ECO:0000313" key="3">
    <source>
        <dbReference type="EMBL" id="MBB1118076.1"/>
    </source>
</evidence>
<organism evidence="3 4">
    <name type="scientific">Stenotrophomonas koreensis</name>
    <dbReference type="NCBI Taxonomy" id="266128"/>
    <lineage>
        <taxon>Bacteria</taxon>
        <taxon>Pseudomonadati</taxon>
        <taxon>Pseudomonadota</taxon>
        <taxon>Gammaproteobacteria</taxon>
        <taxon>Lysobacterales</taxon>
        <taxon>Lysobacteraceae</taxon>
        <taxon>Stenotrophomonas</taxon>
    </lineage>
</organism>
<gene>
    <name evidence="3" type="ORF">H4O09_13550</name>
</gene>
<keyword evidence="2" id="KW-0472">Membrane</keyword>
<evidence type="ECO:0000313" key="4">
    <source>
        <dbReference type="Proteomes" id="UP000550609"/>
    </source>
</evidence>
<protein>
    <submittedName>
        <fullName evidence="3">Uncharacterized protein</fullName>
    </submittedName>
</protein>
<dbReference type="EMBL" id="JACIUV010000007">
    <property type="protein sequence ID" value="MBB1118076.1"/>
    <property type="molecule type" value="Genomic_DNA"/>
</dbReference>
<feature type="transmembrane region" description="Helical" evidence="2">
    <location>
        <begin position="43"/>
        <end position="64"/>
    </location>
</feature>
<comment type="caution">
    <text evidence="3">The sequence shown here is derived from an EMBL/GenBank/DDBJ whole genome shotgun (WGS) entry which is preliminary data.</text>
</comment>